<evidence type="ECO:0000256" key="13">
    <source>
        <dbReference type="PIRSR" id="PIRSR000445-4"/>
    </source>
</evidence>
<keyword evidence="4 9" id="KW-0521">NADP</keyword>
<dbReference type="PANTHER" id="PTHR43013">
    <property type="entry name" value="GLUTAMYL-TRNA REDUCTASE"/>
    <property type="match status" value="1"/>
</dbReference>
<dbReference type="Pfam" id="PF00745">
    <property type="entry name" value="GlutR_dimer"/>
    <property type="match status" value="1"/>
</dbReference>
<dbReference type="RefSeq" id="WP_154407248.1">
    <property type="nucleotide sequence ID" value="NZ_JBGUUA010000003.1"/>
</dbReference>
<dbReference type="NCBIfam" id="TIGR01035">
    <property type="entry name" value="hemA"/>
    <property type="match status" value="1"/>
</dbReference>
<dbReference type="EMBL" id="VUNR01000016">
    <property type="protein sequence ID" value="MSU09080.1"/>
    <property type="molecule type" value="Genomic_DNA"/>
</dbReference>
<dbReference type="Proteomes" id="UP000433181">
    <property type="component" value="Unassembled WGS sequence"/>
</dbReference>
<comment type="subunit">
    <text evidence="9">Homodimer.</text>
</comment>
<evidence type="ECO:0000256" key="9">
    <source>
        <dbReference type="HAMAP-Rule" id="MF_00087"/>
    </source>
</evidence>
<dbReference type="Pfam" id="PF01488">
    <property type="entry name" value="Shikimate_DH"/>
    <property type="match status" value="1"/>
</dbReference>
<evidence type="ECO:0000256" key="7">
    <source>
        <dbReference type="ARBA" id="ARBA00047464"/>
    </source>
</evidence>
<gene>
    <name evidence="9" type="primary">hemA</name>
    <name evidence="18" type="ORF">FYJ84_08795</name>
</gene>
<keyword evidence="5 9" id="KW-0560">Oxidoreductase</keyword>
<dbReference type="GO" id="GO:0050661">
    <property type="term" value="F:NADP binding"/>
    <property type="evidence" value="ECO:0007669"/>
    <property type="project" value="InterPro"/>
</dbReference>
<dbReference type="FunFam" id="3.30.460.30:FF:000001">
    <property type="entry name" value="Glutamyl-tRNA reductase"/>
    <property type="match status" value="1"/>
</dbReference>
<dbReference type="InterPro" id="IPR000343">
    <property type="entry name" value="4pyrrol_synth_GluRdtase"/>
</dbReference>
<name>A0A6I2UHN2_9FIRM</name>
<dbReference type="EC" id="1.2.1.70" evidence="3 9"/>
<dbReference type="SUPFAM" id="SSF51735">
    <property type="entry name" value="NAD(P)-binding Rossmann-fold domains"/>
    <property type="match status" value="1"/>
</dbReference>
<dbReference type="PIRSF" id="PIRSF000445">
    <property type="entry name" value="4pyrrol_synth_GluRdtase"/>
    <property type="match status" value="1"/>
</dbReference>
<organism evidence="18 19">
    <name type="scientific">Anaerovibrio slackiae</name>
    <dbReference type="NCBI Taxonomy" id="2652309"/>
    <lineage>
        <taxon>Bacteria</taxon>
        <taxon>Bacillati</taxon>
        <taxon>Bacillota</taxon>
        <taxon>Negativicutes</taxon>
        <taxon>Selenomonadales</taxon>
        <taxon>Selenomonadaceae</taxon>
        <taxon>Anaerovibrio</taxon>
    </lineage>
</organism>
<dbReference type="FunFam" id="3.40.50.720:FF:000031">
    <property type="entry name" value="Glutamyl-tRNA reductase"/>
    <property type="match status" value="1"/>
</dbReference>
<reference evidence="18 19" key="1">
    <citation type="submission" date="2019-08" db="EMBL/GenBank/DDBJ databases">
        <title>In-depth cultivation of the pig gut microbiome towards novel bacterial diversity and tailored functional studies.</title>
        <authorList>
            <person name="Wylensek D."/>
            <person name="Hitch T.C.A."/>
            <person name="Clavel T."/>
        </authorList>
    </citation>
    <scope>NUCLEOTIDE SEQUENCE [LARGE SCALE GENOMIC DNA]</scope>
    <source>
        <strain evidence="18 19">WCA-693-APC-5D-A</strain>
    </source>
</reference>
<feature type="domain" description="Glutamyl-tRNA reductase N-terminal" evidence="17">
    <location>
        <begin position="10"/>
        <end position="161"/>
    </location>
</feature>
<feature type="active site" description="Nucleophile" evidence="9 10">
    <location>
        <position position="54"/>
    </location>
</feature>
<dbReference type="InterPro" id="IPR018214">
    <property type="entry name" value="GluRdtase_CS"/>
</dbReference>
<comment type="function">
    <text evidence="9">Catalyzes the NADPH-dependent reduction of glutamyl-tRNA(Glu) to glutamate 1-semialdehyde (GSA).</text>
</comment>
<comment type="domain">
    <text evidence="9">Possesses an unusual extended V-shaped dimeric structure with each monomer consisting of three distinct domains arranged along a curved 'spinal' alpha-helix. The N-terminal catalytic domain specifically recognizes the glutamate moiety of the substrate. The second domain is the NADPH-binding domain, and the third C-terminal domain is responsible for dimerization.</text>
</comment>
<dbReference type="InterPro" id="IPR036291">
    <property type="entry name" value="NAD(P)-bd_dom_sf"/>
</dbReference>
<evidence type="ECO:0000313" key="18">
    <source>
        <dbReference type="EMBL" id="MSU09080.1"/>
    </source>
</evidence>
<evidence type="ECO:0000256" key="12">
    <source>
        <dbReference type="PIRSR" id="PIRSR000445-3"/>
    </source>
</evidence>
<proteinExistence type="inferred from homology"/>
<accession>A0A6I2UHN2</accession>
<protein>
    <recommendedName>
        <fullName evidence="8 9">Glutamyl-tRNA reductase</fullName>
        <shortName evidence="9">GluTR</shortName>
        <ecNumber evidence="3 9">1.2.1.70</ecNumber>
    </recommendedName>
</protein>
<feature type="binding site" evidence="9 11">
    <location>
        <begin position="53"/>
        <end position="56"/>
    </location>
    <ligand>
        <name>substrate</name>
    </ligand>
</feature>
<evidence type="ECO:0000256" key="3">
    <source>
        <dbReference type="ARBA" id="ARBA00012970"/>
    </source>
</evidence>
<feature type="binding site" evidence="9 11">
    <location>
        <position position="125"/>
    </location>
    <ligand>
        <name>substrate</name>
    </ligand>
</feature>
<keyword evidence="6 9" id="KW-0627">Porphyrin biosynthesis</keyword>
<dbReference type="InterPro" id="IPR015895">
    <property type="entry name" value="4pyrrol_synth_GluRdtase_N"/>
</dbReference>
<evidence type="ECO:0000256" key="2">
    <source>
        <dbReference type="ARBA" id="ARBA00005916"/>
    </source>
</evidence>
<comment type="pathway">
    <text evidence="1 9 14">Porphyrin-containing compound metabolism; protoporphyrin-IX biosynthesis; 5-aminolevulinate from L-glutamyl-tRNA(Glu): step 1/2.</text>
</comment>
<comment type="miscellaneous">
    <text evidence="9">During catalysis, the active site Cys acts as a nucleophile attacking the alpha-carbonyl group of tRNA-bound glutamate with the formation of a thioester intermediate between enzyme and glutamate, and the concomitant release of tRNA(Glu). The thioester intermediate is finally reduced by direct hydride transfer from NADPH, to form the product GSA.</text>
</comment>
<feature type="domain" description="Tetrapyrrole biosynthesis glutamyl-tRNA reductase dimerisation" evidence="15">
    <location>
        <begin position="326"/>
        <end position="425"/>
    </location>
</feature>
<dbReference type="UniPathway" id="UPA00251">
    <property type="reaction ID" value="UER00316"/>
</dbReference>
<dbReference type="SUPFAM" id="SSF69742">
    <property type="entry name" value="Glutamyl tRNA-reductase catalytic, N-terminal domain"/>
    <property type="match status" value="1"/>
</dbReference>
<dbReference type="GeneID" id="96779014"/>
<dbReference type="PROSITE" id="PS00747">
    <property type="entry name" value="GLUTR"/>
    <property type="match status" value="1"/>
</dbReference>
<feature type="domain" description="Quinate/shikimate 5-dehydrogenase/glutamyl-tRNA reductase" evidence="16">
    <location>
        <begin position="176"/>
        <end position="312"/>
    </location>
</feature>
<dbReference type="Gene3D" id="3.30.460.30">
    <property type="entry name" value="Glutamyl-tRNA reductase, N-terminal domain"/>
    <property type="match status" value="1"/>
</dbReference>
<evidence type="ECO:0000256" key="10">
    <source>
        <dbReference type="PIRSR" id="PIRSR000445-1"/>
    </source>
</evidence>
<dbReference type="Pfam" id="PF05201">
    <property type="entry name" value="GlutR_N"/>
    <property type="match status" value="1"/>
</dbReference>
<dbReference type="PANTHER" id="PTHR43013:SF1">
    <property type="entry name" value="GLUTAMYL-TRNA REDUCTASE"/>
    <property type="match status" value="1"/>
</dbReference>
<dbReference type="Gene3D" id="3.40.50.720">
    <property type="entry name" value="NAD(P)-binding Rossmann-like Domain"/>
    <property type="match status" value="1"/>
</dbReference>
<evidence type="ECO:0000259" key="15">
    <source>
        <dbReference type="Pfam" id="PF00745"/>
    </source>
</evidence>
<dbReference type="InterPro" id="IPR015896">
    <property type="entry name" value="4pyrrol_synth_GluRdtase_dimer"/>
</dbReference>
<feature type="binding site" evidence="9 11">
    <location>
        <begin position="119"/>
        <end position="121"/>
    </location>
    <ligand>
        <name>substrate</name>
    </ligand>
</feature>
<dbReference type="GO" id="GO:0008883">
    <property type="term" value="F:glutamyl-tRNA reductase activity"/>
    <property type="evidence" value="ECO:0007669"/>
    <property type="project" value="UniProtKB-UniRule"/>
</dbReference>
<feature type="binding site" evidence="9 11">
    <location>
        <position position="114"/>
    </location>
    <ligand>
        <name>substrate</name>
    </ligand>
</feature>
<dbReference type="InterPro" id="IPR036453">
    <property type="entry name" value="GluRdtase_dimer_dom_sf"/>
</dbReference>
<evidence type="ECO:0000313" key="19">
    <source>
        <dbReference type="Proteomes" id="UP000433181"/>
    </source>
</evidence>
<evidence type="ECO:0000256" key="6">
    <source>
        <dbReference type="ARBA" id="ARBA00023244"/>
    </source>
</evidence>
<evidence type="ECO:0000256" key="1">
    <source>
        <dbReference type="ARBA" id="ARBA00005059"/>
    </source>
</evidence>
<feature type="binding site" evidence="9 12">
    <location>
        <begin position="194"/>
        <end position="199"/>
    </location>
    <ligand>
        <name>NADP(+)</name>
        <dbReference type="ChEBI" id="CHEBI:58349"/>
    </ligand>
</feature>
<evidence type="ECO:0000256" key="11">
    <source>
        <dbReference type="PIRSR" id="PIRSR000445-2"/>
    </source>
</evidence>
<evidence type="ECO:0000259" key="17">
    <source>
        <dbReference type="Pfam" id="PF05201"/>
    </source>
</evidence>
<dbReference type="HAMAP" id="MF_00087">
    <property type="entry name" value="Glu_tRNA_reductase"/>
    <property type="match status" value="1"/>
</dbReference>
<evidence type="ECO:0000256" key="14">
    <source>
        <dbReference type="RuleBase" id="RU000584"/>
    </source>
</evidence>
<comment type="caution">
    <text evidence="18">The sequence shown here is derived from an EMBL/GenBank/DDBJ whole genome shotgun (WGS) entry which is preliminary data.</text>
</comment>
<comment type="catalytic activity">
    <reaction evidence="7 9 14">
        <text>(S)-4-amino-5-oxopentanoate + tRNA(Glu) + NADP(+) = L-glutamyl-tRNA(Glu) + NADPH + H(+)</text>
        <dbReference type="Rhea" id="RHEA:12344"/>
        <dbReference type="Rhea" id="RHEA-COMP:9663"/>
        <dbReference type="Rhea" id="RHEA-COMP:9680"/>
        <dbReference type="ChEBI" id="CHEBI:15378"/>
        <dbReference type="ChEBI" id="CHEBI:57501"/>
        <dbReference type="ChEBI" id="CHEBI:57783"/>
        <dbReference type="ChEBI" id="CHEBI:58349"/>
        <dbReference type="ChEBI" id="CHEBI:78442"/>
        <dbReference type="ChEBI" id="CHEBI:78520"/>
        <dbReference type="EC" id="1.2.1.70"/>
    </reaction>
</comment>
<sequence>MKSEKRLVVLGLNHRTAPVEIREKFSIPQEKIMMVLANLEEVSGIREAVVLSTCNRSEVYAVVEQAGDLFPVVKVWHWLTGVLLDEAFLADYTYTYWGRECVDHLLRVSSSLDSLVIGEGQILSQVKHAYAVALENGGTDTMLNLLFHRAIATGKRVRTETRIAYSAVSVSYAAVELAKKTLGHVDGCRVLLFGAGKMAELTASHLLSQGAPKLFVANHHLERAEALAMRFLGQAVPWTQVYELMGDMDIIITSTGAPHYVISPREMAKAMERRRSERQLVLIDIAVPRDVDPAVGDLPGISLFNIDDLESVVDDNLQHRQQEAVAAEAIVLEETAALLDRYQYLSMQPVMSRLSEKAEQIRQIELKRAFRKLKGLSEDDVRIVENMTKMLVRKLLREPMSSVHDAVGTAHEQELKGAMQNLFQLEDIGEMGNEVDADE</sequence>
<dbReference type="SUPFAM" id="SSF69075">
    <property type="entry name" value="Glutamyl tRNA-reductase dimerization domain"/>
    <property type="match status" value="1"/>
</dbReference>
<dbReference type="GO" id="GO:0019353">
    <property type="term" value="P:protoporphyrinogen IX biosynthetic process from glutamate"/>
    <property type="evidence" value="ECO:0007669"/>
    <property type="project" value="TreeGrafter"/>
</dbReference>
<dbReference type="InterPro" id="IPR036343">
    <property type="entry name" value="GluRdtase_N_sf"/>
</dbReference>
<feature type="site" description="Important for activity" evidence="9 13">
    <location>
        <position position="104"/>
    </location>
</feature>
<dbReference type="AlphaFoldDB" id="A0A6I2UHN2"/>
<dbReference type="CDD" id="cd05213">
    <property type="entry name" value="NAD_bind_Glutamyl_tRNA_reduct"/>
    <property type="match status" value="1"/>
</dbReference>
<evidence type="ECO:0000256" key="5">
    <source>
        <dbReference type="ARBA" id="ARBA00023002"/>
    </source>
</evidence>
<evidence type="ECO:0000259" key="16">
    <source>
        <dbReference type="Pfam" id="PF01488"/>
    </source>
</evidence>
<evidence type="ECO:0000256" key="8">
    <source>
        <dbReference type="ARBA" id="ARBA00068659"/>
    </source>
</evidence>
<evidence type="ECO:0000256" key="4">
    <source>
        <dbReference type="ARBA" id="ARBA00022857"/>
    </source>
</evidence>
<keyword evidence="19" id="KW-1185">Reference proteome</keyword>
<dbReference type="InterPro" id="IPR006151">
    <property type="entry name" value="Shikm_DH/Glu-tRNA_Rdtase"/>
</dbReference>
<comment type="similarity">
    <text evidence="2 9 14">Belongs to the glutamyl-tRNA reductase family.</text>
</comment>